<protein>
    <submittedName>
        <fullName evidence="2">Kynurenine 3-monooxygenase</fullName>
    </submittedName>
</protein>
<sequence length="82" mass="8507">MAAPSGPSDTGTFRNPGSPTERRTIKFADGKQADATFNPISGQSTTGYHTIGKEARKTSPERQGQKHSGGDASTSKGKGKGK</sequence>
<feature type="compositionally biased region" description="Basic and acidic residues" evidence="1">
    <location>
        <begin position="20"/>
        <end position="32"/>
    </location>
</feature>
<dbReference type="Proteomes" id="UP001219518">
    <property type="component" value="Unassembled WGS sequence"/>
</dbReference>
<name>A0AAE1LJU7_9NEOP</name>
<evidence type="ECO:0000256" key="1">
    <source>
        <dbReference type="SAM" id="MobiDB-lite"/>
    </source>
</evidence>
<accession>A0AAE1LJU7</accession>
<feature type="region of interest" description="Disordered" evidence="1">
    <location>
        <begin position="1"/>
        <end position="82"/>
    </location>
</feature>
<comment type="caution">
    <text evidence="2">The sequence shown here is derived from an EMBL/GenBank/DDBJ whole genome shotgun (WGS) entry which is preliminary data.</text>
</comment>
<gene>
    <name evidence="2" type="ORF">KUF71_001502</name>
</gene>
<organism evidence="2 3">
    <name type="scientific">Frankliniella fusca</name>
    <dbReference type="NCBI Taxonomy" id="407009"/>
    <lineage>
        <taxon>Eukaryota</taxon>
        <taxon>Metazoa</taxon>
        <taxon>Ecdysozoa</taxon>
        <taxon>Arthropoda</taxon>
        <taxon>Hexapoda</taxon>
        <taxon>Insecta</taxon>
        <taxon>Pterygota</taxon>
        <taxon>Neoptera</taxon>
        <taxon>Paraneoptera</taxon>
        <taxon>Thysanoptera</taxon>
        <taxon>Terebrantia</taxon>
        <taxon>Thripoidea</taxon>
        <taxon>Thripidae</taxon>
        <taxon>Frankliniella</taxon>
    </lineage>
</organism>
<proteinExistence type="predicted"/>
<reference evidence="2" key="1">
    <citation type="submission" date="2021-07" db="EMBL/GenBank/DDBJ databases">
        <authorList>
            <person name="Catto M.A."/>
            <person name="Jacobson A."/>
            <person name="Kennedy G."/>
            <person name="Labadie P."/>
            <person name="Hunt B.G."/>
            <person name="Srinivasan R."/>
        </authorList>
    </citation>
    <scope>NUCLEOTIDE SEQUENCE</scope>
    <source>
        <strain evidence="2">PL_HMW_Pooled</strain>
        <tissue evidence="2">Head</tissue>
    </source>
</reference>
<dbReference type="EMBL" id="JAHWGI010001123">
    <property type="protein sequence ID" value="KAK3922836.1"/>
    <property type="molecule type" value="Genomic_DNA"/>
</dbReference>
<feature type="compositionally biased region" description="Polar residues" evidence="1">
    <location>
        <begin position="7"/>
        <end position="18"/>
    </location>
</feature>
<keyword evidence="3" id="KW-1185">Reference proteome</keyword>
<evidence type="ECO:0000313" key="3">
    <source>
        <dbReference type="Proteomes" id="UP001219518"/>
    </source>
</evidence>
<reference evidence="2" key="2">
    <citation type="journal article" date="2023" name="BMC Genomics">
        <title>Pest status, molecular evolution, and epigenetic factors derived from the genome assembly of Frankliniella fusca, a thysanopteran phytovirus vector.</title>
        <authorList>
            <person name="Catto M.A."/>
            <person name="Labadie P.E."/>
            <person name="Jacobson A.L."/>
            <person name="Kennedy G.G."/>
            <person name="Srinivasan R."/>
            <person name="Hunt B.G."/>
        </authorList>
    </citation>
    <scope>NUCLEOTIDE SEQUENCE</scope>
    <source>
        <strain evidence="2">PL_HMW_Pooled</strain>
    </source>
</reference>
<dbReference type="AlphaFoldDB" id="A0AAE1LJU7"/>
<feature type="compositionally biased region" description="Basic and acidic residues" evidence="1">
    <location>
        <begin position="51"/>
        <end position="64"/>
    </location>
</feature>
<feature type="compositionally biased region" description="Polar residues" evidence="1">
    <location>
        <begin position="38"/>
        <end position="48"/>
    </location>
</feature>
<evidence type="ECO:0000313" key="2">
    <source>
        <dbReference type="EMBL" id="KAK3922836.1"/>
    </source>
</evidence>